<proteinExistence type="predicted"/>
<organism evidence="2 3">
    <name type="scientific">Chitinophaga silvatica</name>
    <dbReference type="NCBI Taxonomy" id="2282649"/>
    <lineage>
        <taxon>Bacteria</taxon>
        <taxon>Pseudomonadati</taxon>
        <taxon>Bacteroidota</taxon>
        <taxon>Chitinophagia</taxon>
        <taxon>Chitinophagales</taxon>
        <taxon>Chitinophagaceae</taxon>
        <taxon>Chitinophaga</taxon>
    </lineage>
</organism>
<protein>
    <submittedName>
        <fullName evidence="2">DUF1801 domain-containing protein</fullName>
    </submittedName>
</protein>
<sequence>MKKEPALTTGISAPETVDNFMKDLKHPMTDVISEIRRSIMATDKNIGEGISWNAPVFFYSGKLPPFNPKEYKRYIVGFNLFKQDALRLIFLQGAALSDPNNLLEGDYKDGRRIITITGITDFKNKEKELKKFISELIKIIAHN</sequence>
<dbReference type="EMBL" id="QPMM01000011">
    <property type="protein sequence ID" value="RFS19991.1"/>
    <property type="molecule type" value="Genomic_DNA"/>
</dbReference>
<comment type="caution">
    <text evidence="2">The sequence shown here is derived from an EMBL/GenBank/DDBJ whole genome shotgun (WGS) entry which is preliminary data.</text>
</comment>
<dbReference type="AlphaFoldDB" id="A0A3E1Y5I7"/>
<dbReference type="Gene3D" id="3.90.1150.200">
    <property type="match status" value="1"/>
</dbReference>
<name>A0A3E1Y5I7_9BACT</name>
<dbReference type="OrthoDB" id="9811812at2"/>
<dbReference type="Proteomes" id="UP000260644">
    <property type="component" value="Unassembled WGS sequence"/>
</dbReference>
<feature type="domain" description="YdhG-like" evidence="1">
    <location>
        <begin position="31"/>
        <end position="135"/>
    </location>
</feature>
<evidence type="ECO:0000313" key="2">
    <source>
        <dbReference type="EMBL" id="RFS19991.1"/>
    </source>
</evidence>
<accession>A0A3E1Y5I7</accession>
<evidence type="ECO:0000313" key="3">
    <source>
        <dbReference type="Proteomes" id="UP000260644"/>
    </source>
</evidence>
<dbReference type="Pfam" id="PF08818">
    <property type="entry name" value="DUF1801"/>
    <property type="match status" value="1"/>
</dbReference>
<keyword evidence="3" id="KW-1185">Reference proteome</keyword>
<reference evidence="2 3" key="1">
    <citation type="submission" date="2018-07" db="EMBL/GenBank/DDBJ databases">
        <title>Chitinophaga K2CV101002-2 sp. nov., isolated from a monsoon evergreen broad-leaved forest soil.</title>
        <authorList>
            <person name="Lv Y."/>
        </authorList>
    </citation>
    <scope>NUCLEOTIDE SEQUENCE [LARGE SCALE GENOMIC DNA]</scope>
    <source>
        <strain evidence="2 3">GDMCC 1.1288</strain>
    </source>
</reference>
<dbReference type="InterPro" id="IPR014922">
    <property type="entry name" value="YdhG-like"/>
</dbReference>
<dbReference type="RefSeq" id="WP_116977552.1">
    <property type="nucleotide sequence ID" value="NZ_QPMM01000011.1"/>
</dbReference>
<gene>
    <name evidence="2" type="ORF">DVR12_19895</name>
</gene>
<dbReference type="SUPFAM" id="SSF159888">
    <property type="entry name" value="YdhG-like"/>
    <property type="match status" value="1"/>
</dbReference>
<evidence type="ECO:0000259" key="1">
    <source>
        <dbReference type="Pfam" id="PF08818"/>
    </source>
</evidence>